<dbReference type="EMBL" id="CM042043">
    <property type="protein sequence ID" value="KAI3693867.1"/>
    <property type="molecule type" value="Genomic_DNA"/>
</dbReference>
<accession>A0ACB8Z8H4</accession>
<proteinExistence type="predicted"/>
<evidence type="ECO:0000313" key="1">
    <source>
        <dbReference type="EMBL" id="KAI3693867.1"/>
    </source>
</evidence>
<keyword evidence="2" id="KW-1185">Reference proteome</keyword>
<name>A0ACB8Z8H4_9ASTR</name>
<reference evidence="1 2" key="2">
    <citation type="journal article" date="2022" name="Mol. Ecol. Resour.">
        <title>The genomes of chicory, endive, great burdock and yacon provide insights into Asteraceae paleo-polyploidization history and plant inulin production.</title>
        <authorList>
            <person name="Fan W."/>
            <person name="Wang S."/>
            <person name="Wang H."/>
            <person name="Wang A."/>
            <person name="Jiang F."/>
            <person name="Liu H."/>
            <person name="Zhao H."/>
            <person name="Xu D."/>
            <person name="Zhang Y."/>
        </authorList>
    </citation>
    <scope>NUCLEOTIDE SEQUENCE [LARGE SCALE GENOMIC DNA]</scope>
    <source>
        <strain evidence="2">cv. Yunnan</strain>
        <tissue evidence="1">Leaves</tissue>
    </source>
</reference>
<dbReference type="Proteomes" id="UP001056120">
    <property type="component" value="Linkage Group LG26"/>
</dbReference>
<organism evidence="1 2">
    <name type="scientific">Smallanthus sonchifolius</name>
    <dbReference type="NCBI Taxonomy" id="185202"/>
    <lineage>
        <taxon>Eukaryota</taxon>
        <taxon>Viridiplantae</taxon>
        <taxon>Streptophyta</taxon>
        <taxon>Embryophyta</taxon>
        <taxon>Tracheophyta</taxon>
        <taxon>Spermatophyta</taxon>
        <taxon>Magnoliopsida</taxon>
        <taxon>eudicotyledons</taxon>
        <taxon>Gunneridae</taxon>
        <taxon>Pentapetalae</taxon>
        <taxon>asterids</taxon>
        <taxon>campanulids</taxon>
        <taxon>Asterales</taxon>
        <taxon>Asteraceae</taxon>
        <taxon>Asteroideae</taxon>
        <taxon>Heliantheae alliance</taxon>
        <taxon>Millerieae</taxon>
        <taxon>Smallanthus</taxon>
    </lineage>
</organism>
<comment type="caution">
    <text evidence="1">The sequence shown here is derived from an EMBL/GenBank/DDBJ whole genome shotgun (WGS) entry which is preliminary data.</text>
</comment>
<evidence type="ECO:0000313" key="2">
    <source>
        <dbReference type="Proteomes" id="UP001056120"/>
    </source>
</evidence>
<protein>
    <submittedName>
        <fullName evidence="1">Uncharacterized protein</fullName>
    </submittedName>
</protein>
<reference evidence="2" key="1">
    <citation type="journal article" date="2022" name="Mol. Ecol. Resour.">
        <title>The genomes of chicory, endive, great burdock and yacon provide insights into Asteraceae palaeo-polyploidization history and plant inulin production.</title>
        <authorList>
            <person name="Fan W."/>
            <person name="Wang S."/>
            <person name="Wang H."/>
            <person name="Wang A."/>
            <person name="Jiang F."/>
            <person name="Liu H."/>
            <person name="Zhao H."/>
            <person name="Xu D."/>
            <person name="Zhang Y."/>
        </authorList>
    </citation>
    <scope>NUCLEOTIDE SEQUENCE [LARGE SCALE GENOMIC DNA]</scope>
    <source>
        <strain evidence="2">cv. Yunnan</strain>
    </source>
</reference>
<sequence>MNTGNGESSYASNSYLQETGLRRSFPVLSEAINGIANYFNGFPRSFKIADLGCSSGPNTLSLPTFYTKVKKEKGDEFGPCYVSAVPGSFYGRLFPNNSIHLFHSSYALHWLSQVPQGLENNKLNIYMAKTSPTTVFETYRKQFDKDFTKFLQLRSQEMISSGRMILTIVGRSIADPTSKDCCIIWELLARSLFDMVKEGLVQESNVNTFNIPYYTPYEDEVRDVIQKEGSFALHILNGFALNWEPYNTDKMNTNVSDLHVRGINTAKLIRAVVETMMSSHFGTPIMDTLFKRYQERVVDHLATNKGMNYNLIISLVKH</sequence>
<gene>
    <name evidence="1" type="ORF">L1987_76822</name>
</gene>